<dbReference type="InterPro" id="IPR054831">
    <property type="entry name" value="UPF0122_fam_protein"/>
</dbReference>
<evidence type="ECO:0000313" key="5">
    <source>
        <dbReference type="EMBL" id="ABW19006.1"/>
    </source>
</evidence>
<dbReference type="Pfam" id="PF04297">
    <property type="entry name" value="UPF0122"/>
    <property type="match status" value="1"/>
</dbReference>
<dbReference type="PANTHER" id="PTHR40083">
    <property type="entry name" value="UPF0122 PROTEIN CBO2450/CLC_2298"/>
    <property type="match status" value="1"/>
</dbReference>
<accession>A8MHB9</accession>
<comment type="function">
    <text evidence="2 3">Might take part in the signal recognition particle (SRP) pathway. This is inferred from the conservation of its genetic proximity to ftsY/ffh. May be a regulatory protein.</text>
</comment>
<evidence type="ECO:0000313" key="6">
    <source>
        <dbReference type="Proteomes" id="UP000000269"/>
    </source>
</evidence>
<dbReference type="NCBIfam" id="NF045758">
    <property type="entry name" value="YlxM"/>
    <property type="match status" value="1"/>
</dbReference>
<dbReference type="NCBIfam" id="NF001072">
    <property type="entry name" value="PRK00118.2-2"/>
    <property type="match status" value="1"/>
</dbReference>
<sequence>MLQKTIEISVLYDYYNQLLTEKQSDIIDLYYNQDLSLGEIAEEFNISRQAVYDMLKRTEKLLYQYEEKLGFIELLKTKNQKISRILDRVIELENKLNLDSHEELQQKISEIKGELDHFLNT</sequence>
<name>A8MHB9_ALKOO</name>
<keyword evidence="4" id="KW-0175">Coiled coil</keyword>
<dbReference type="STRING" id="350688.Clos_1462"/>
<keyword evidence="6" id="KW-1185">Reference proteome</keyword>
<protein>
    <recommendedName>
        <fullName evidence="3">UPF0122 protein Clos_1462</fullName>
    </recommendedName>
</protein>
<dbReference type="InterPro" id="IPR007394">
    <property type="entry name" value="UPF0122"/>
</dbReference>
<proteinExistence type="inferred from homology"/>
<reference evidence="6" key="1">
    <citation type="submission" date="2007-10" db="EMBL/GenBank/DDBJ databases">
        <title>Complete genome of Alkaliphilus oremlandii OhILAs.</title>
        <authorList>
            <person name="Copeland A."/>
            <person name="Lucas S."/>
            <person name="Lapidus A."/>
            <person name="Barry K."/>
            <person name="Detter J.C."/>
            <person name="Glavina del Rio T."/>
            <person name="Hammon N."/>
            <person name="Israni S."/>
            <person name="Dalin E."/>
            <person name="Tice H."/>
            <person name="Pitluck S."/>
            <person name="Chain P."/>
            <person name="Malfatti S."/>
            <person name="Shin M."/>
            <person name="Vergez L."/>
            <person name="Schmutz J."/>
            <person name="Larimer F."/>
            <person name="Land M."/>
            <person name="Hauser L."/>
            <person name="Kyrpides N."/>
            <person name="Mikhailova N."/>
            <person name="Stolz J.F."/>
            <person name="Dawson A."/>
            <person name="Fisher E."/>
            <person name="Crable B."/>
            <person name="Perera E."/>
            <person name="Lisak J."/>
            <person name="Ranganathan M."/>
            <person name="Basu P."/>
            <person name="Richardson P."/>
        </authorList>
    </citation>
    <scope>NUCLEOTIDE SEQUENCE [LARGE SCALE GENOMIC DNA]</scope>
    <source>
        <strain evidence="6">OhILAs</strain>
    </source>
</reference>
<feature type="coiled-coil region" evidence="4">
    <location>
        <begin position="75"/>
        <end position="121"/>
    </location>
</feature>
<dbReference type="EMBL" id="CP000853">
    <property type="protein sequence ID" value="ABW19006.1"/>
    <property type="molecule type" value="Genomic_DNA"/>
</dbReference>
<dbReference type="Proteomes" id="UP000000269">
    <property type="component" value="Chromosome"/>
</dbReference>
<dbReference type="PANTHER" id="PTHR40083:SF1">
    <property type="entry name" value="UPF0122 PROTEIN YLXM"/>
    <property type="match status" value="1"/>
</dbReference>
<evidence type="ECO:0000256" key="3">
    <source>
        <dbReference type="HAMAP-Rule" id="MF_00245"/>
    </source>
</evidence>
<dbReference type="HOGENOM" id="CLU_129218_0_2_9"/>
<evidence type="ECO:0000256" key="1">
    <source>
        <dbReference type="ARBA" id="ARBA00008720"/>
    </source>
</evidence>
<organism evidence="5 6">
    <name type="scientific">Alkaliphilus oremlandii (strain OhILAs)</name>
    <name type="common">Clostridium oremlandii (strain OhILAs)</name>
    <dbReference type="NCBI Taxonomy" id="350688"/>
    <lineage>
        <taxon>Bacteria</taxon>
        <taxon>Bacillati</taxon>
        <taxon>Bacillota</taxon>
        <taxon>Clostridia</taxon>
        <taxon>Peptostreptococcales</taxon>
        <taxon>Natronincolaceae</taxon>
        <taxon>Alkaliphilus</taxon>
    </lineage>
</organism>
<dbReference type="OrthoDB" id="6392at2"/>
<dbReference type="InterPro" id="IPR013324">
    <property type="entry name" value="RNA_pol_sigma_r3/r4-like"/>
</dbReference>
<dbReference type="SUPFAM" id="SSF88659">
    <property type="entry name" value="Sigma3 and sigma4 domains of RNA polymerase sigma factors"/>
    <property type="match status" value="1"/>
</dbReference>
<dbReference type="Gene3D" id="1.10.10.10">
    <property type="entry name" value="Winged helix-like DNA-binding domain superfamily/Winged helix DNA-binding domain"/>
    <property type="match status" value="1"/>
</dbReference>
<gene>
    <name evidence="5" type="ordered locus">Clos_1462</name>
</gene>
<dbReference type="RefSeq" id="WP_012159318.1">
    <property type="nucleotide sequence ID" value="NC_009922.1"/>
</dbReference>
<dbReference type="eggNOG" id="COG2739">
    <property type="taxonomic scope" value="Bacteria"/>
</dbReference>
<dbReference type="AlphaFoldDB" id="A8MHB9"/>
<dbReference type="InterPro" id="IPR036388">
    <property type="entry name" value="WH-like_DNA-bd_sf"/>
</dbReference>
<dbReference type="HAMAP" id="MF_00245">
    <property type="entry name" value="UPF0122"/>
    <property type="match status" value="1"/>
</dbReference>
<evidence type="ECO:0000256" key="2">
    <source>
        <dbReference type="ARBA" id="ARBA00024764"/>
    </source>
</evidence>
<comment type="similarity">
    <text evidence="1 3">Belongs to the UPF0122 family.</text>
</comment>
<dbReference type="KEGG" id="aoe:Clos_1462"/>
<evidence type="ECO:0000256" key="4">
    <source>
        <dbReference type="SAM" id="Coils"/>
    </source>
</evidence>